<feature type="transmembrane region" description="Helical" evidence="7">
    <location>
        <begin position="411"/>
        <end position="435"/>
    </location>
</feature>
<organism evidence="8 9">
    <name type="scientific">Hymenolepis diminuta</name>
    <name type="common">Rat tapeworm</name>
    <dbReference type="NCBI Taxonomy" id="6216"/>
    <lineage>
        <taxon>Eukaryota</taxon>
        <taxon>Metazoa</taxon>
        <taxon>Spiralia</taxon>
        <taxon>Lophotrochozoa</taxon>
        <taxon>Platyhelminthes</taxon>
        <taxon>Cestoda</taxon>
        <taxon>Eucestoda</taxon>
        <taxon>Cyclophyllidea</taxon>
        <taxon>Hymenolepididae</taxon>
        <taxon>Hymenolepis</taxon>
    </lineage>
</organism>
<feature type="transmembrane region" description="Helical" evidence="7">
    <location>
        <begin position="374"/>
        <end position="399"/>
    </location>
</feature>
<evidence type="ECO:0000256" key="2">
    <source>
        <dbReference type="ARBA" id="ARBA00005227"/>
    </source>
</evidence>
<feature type="transmembrane region" description="Helical" evidence="7">
    <location>
        <begin position="501"/>
        <end position="523"/>
    </location>
</feature>
<reference evidence="8 9" key="1">
    <citation type="submission" date="2019-07" db="EMBL/GenBank/DDBJ databases">
        <authorList>
            <person name="Jastrzebski P J."/>
            <person name="Paukszto L."/>
            <person name="Jastrzebski P J."/>
        </authorList>
    </citation>
    <scope>NUCLEOTIDE SEQUENCE [LARGE SCALE GENOMIC DNA]</scope>
    <source>
        <strain evidence="8 9">WMS-il1</strain>
    </source>
</reference>
<dbReference type="Pfam" id="PF02990">
    <property type="entry name" value="EMP70"/>
    <property type="match status" value="1"/>
</dbReference>
<feature type="transmembrane region" description="Helical" evidence="7">
    <location>
        <begin position="447"/>
        <end position="470"/>
    </location>
</feature>
<keyword evidence="5 7" id="KW-1133">Transmembrane helix</keyword>
<sequence length="640" mass="72877">MFLVTFLLLTHLIVTHSVTSLSLTNYCENSSAGDCISSLEVLAGRLSSQIQFGPFLPSQFDQCISEKSNFLYSNLGAKLFGETLTQTNIKFDFMKPQECVEVCRKTYDPKDSTSMRLYKALLQGIKLEYNRYWYLDNIPVIACTNTLYGEHCGRSFPLGCYFTDSQRVAMICRVQLPNAPNDSVNILNHFKFKIFYVQVGPSKYHITLVKVIPMSIGHDLKDLKCNIDQPLTLKKELSEPFTIAYTYSVTYEEVKDTSLNRRWSYLISDEPNAKIQWVSIINSVLVVFFLTILVAIVLIRTLRRDFMRYDKLDSEPNETQEEFGWKLIHGDVFRAPRYPMLFSVLVGSGMQMALMSVITLFFSCFGILSPVHRGAFATCAIAVFVCLGASAGFTSACLYKFFGGLRWKTNILMTGLFVPGLVMSVFLLIHTVLLGLNSSGVVSFTTILSILAMWLLVSLPLSLIGALFGFRKRVITVPTRTNQIPRQVPPQACYTRTLPTMLLTGLLPFGCIFIQLFFIFNSIWGQQLFFMFGFLFLVFVFFLVCIVETSILNCYYQLCSENYRWWWRSFLTGGSTTIYVFCYAVHYYIFKTQYKGFTSGFLYLTCTALVSSLLFIMLGSVGFLSCFLFTRRIYGVVKVD</sequence>
<keyword evidence="9" id="KW-1185">Reference proteome</keyword>
<name>A0A564Y8I2_HYMDI</name>
<dbReference type="GO" id="GO:0016020">
    <property type="term" value="C:membrane"/>
    <property type="evidence" value="ECO:0007669"/>
    <property type="project" value="UniProtKB-SubCell"/>
</dbReference>
<accession>A0A564Y8I2</accession>
<comment type="subcellular location">
    <subcellularLocation>
        <location evidence="1">Membrane</location>
        <topology evidence="1">Multi-pass membrane protein</topology>
    </subcellularLocation>
</comment>
<keyword evidence="6 7" id="KW-0472">Membrane</keyword>
<evidence type="ECO:0000313" key="9">
    <source>
        <dbReference type="Proteomes" id="UP000321570"/>
    </source>
</evidence>
<gene>
    <name evidence="8" type="ORF">WMSIL1_LOCUS3782</name>
</gene>
<dbReference type="AlphaFoldDB" id="A0A564Y8I2"/>
<evidence type="ECO:0000256" key="3">
    <source>
        <dbReference type="ARBA" id="ARBA00022692"/>
    </source>
</evidence>
<dbReference type="PANTHER" id="PTHR10766:SF111">
    <property type="entry name" value="TRANSMEMBRANE 9 SUPERFAMILY MEMBER 2"/>
    <property type="match status" value="1"/>
</dbReference>
<evidence type="ECO:0000256" key="5">
    <source>
        <dbReference type="ARBA" id="ARBA00022989"/>
    </source>
</evidence>
<dbReference type="EMBL" id="CABIJS010000111">
    <property type="protein sequence ID" value="VUZ43572.1"/>
    <property type="molecule type" value="Genomic_DNA"/>
</dbReference>
<feature type="chain" id="PRO_5022267770" description="Transmembrane 9 superfamily member" evidence="7">
    <location>
        <begin position="18"/>
        <end position="640"/>
    </location>
</feature>
<feature type="transmembrane region" description="Helical" evidence="7">
    <location>
        <begin position="565"/>
        <end position="589"/>
    </location>
</feature>
<proteinExistence type="inferred from homology"/>
<dbReference type="InterPro" id="IPR004240">
    <property type="entry name" value="EMP70"/>
</dbReference>
<feature type="transmembrane region" description="Helical" evidence="7">
    <location>
        <begin position="601"/>
        <end position="629"/>
    </location>
</feature>
<dbReference type="Proteomes" id="UP000321570">
    <property type="component" value="Unassembled WGS sequence"/>
</dbReference>
<feature type="transmembrane region" description="Helical" evidence="7">
    <location>
        <begin position="277"/>
        <end position="299"/>
    </location>
</feature>
<dbReference type="GO" id="GO:0005737">
    <property type="term" value="C:cytoplasm"/>
    <property type="evidence" value="ECO:0007669"/>
    <property type="project" value="UniProtKB-ARBA"/>
</dbReference>
<evidence type="ECO:0000256" key="7">
    <source>
        <dbReference type="RuleBase" id="RU363079"/>
    </source>
</evidence>
<evidence type="ECO:0000256" key="6">
    <source>
        <dbReference type="ARBA" id="ARBA00023136"/>
    </source>
</evidence>
<evidence type="ECO:0000256" key="1">
    <source>
        <dbReference type="ARBA" id="ARBA00004141"/>
    </source>
</evidence>
<keyword evidence="3 7" id="KW-0812">Transmembrane</keyword>
<comment type="similarity">
    <text evidence="2 7">Belongs to the nonaspanin (TM9SF) (TC 9.A.2) family.</text>
</comment>
<feature type="transmembrane region" description="Helical" evidence="7">
    <location>
        <begin position="529"/>
        <end position="553"/>
    </location>
</feature>
<keyword evidence="4 7" id="KW-0732">Signal</keyword>
<dbReference type="GO" id="GO:0072657">
    <property type="term" value="P:protein localization to membrane"/>
    <property type="evidence" value="ECO:0007669"/>
    <property type="project" value="TreeGrafter"/>
</dbReference>
<feature type="transmembrane region" description="Helical" evidence="7">
    <location>
        <begin position="341"/>
        <end position="368"/>
    </location>
</feature>
<feature type="signal peptide" evidence="7">
    <location>
        <begin position="1"/>
        <end position="17"/>
    </location>
</feature>
<evidence type="ECO:0000313" key="8">
    <source>
        <dbReference type="EMBL" id="VUZ43572.1"/>
    </source>
</evidence>
<evidence type="ECO:0000256" key="4">
    <source>
        <dbReference type="ARBA" id="ARBA00022729"/>
    </source>
</evidence>
<dbReference type="PANTHER" id="PTHR10766">
    <property type="entry name" value="TRANSMEMBRANE 9 SUPERFAMILY PROTEIN"/>
    <property type="match status" value="1"/>
</dbReference>
<protein>
    <recommendedName>
        <fullName evidence="7">Transmembrane 9 superfamily member</fullName>
    </recommendedName>
</protein>